<evidence type="ECO:0000256" key="1">
    <source>
        <dbReference type="ARBA" id="ARBA00004125"/>
    </source>
</evidence>
<evidence type="ECO:0000256" key="10">
    <source>
        <dbReference type="ARBA" id="ARBA00025194"/>
    </source>
</evidence>
<gene>
    <name evidence="15" type="ORF">BJ508DRAFT_42121</name>
</gene>
<feature type="compositionally biased region" description="Basic and acidic residues" evidence="11">
    <location>
        <begin position="920"/>
        <end position="933"/>
    </location>
</feature>
<dbReference type="GO" id="GO:0003779">
    <property type="term" value="F:actin binding"/>
    <property type="evidence" value="ECO:0007669"/>
    <property type="project" value="UniProtKB-KW"/>
</dbReference>
<evidence type="ECO:0000313" key="15">
    <source>
        <dbReference type="EMBL" id="RPA84172.1"/>
    </source>
</evidence>
<feature type="compositionally biased region" description="Polar residues" evidence="11">
    <location>
        <begin position="1171"/>
        <end position="1188"/>
    </location>
</feature>
<comment type="subunit">
    <text evidence="4">Component of the PAN1 actin cytoskeleton-regulatory complex.</text>
</comment>
<comment type="function">
    <text evidence="10">Component of the PAN1 actin cytoskeleton-regulatory complex required for the internalization of endosomes during actin-coupled endocytosis. The complex links the site of endocytosis to the cell membrane-associated actin cytoskeleton. Mediates uptake of external molecules and vacuolar degradation of plasma membrane proteins. Plays a role in the proper organization of the cell membrane-associated actin cytoskeleton and promotes its destabilization.</text>
</comment>
<dbReference type="GO" id="GO:0010008">
    <property type="term" value="C:endosome membrane"/>
    <property type="evidence" value="ECO:0007669"/>
    <property type="project" value="UniProtKB-SubCell"/>
</dbReference>
<feature type="compositionally biased region" description="Low complexity" evidence="11">
    <location>
        <begin position="956"/>
        <end position="974"/>
    </location>
</feature>
<dbReference type="Gene3D" id="1.10.238.10">
    <property type="entry name" value="EF-hand"/>
    <property type="match status" value="3"/>
</dbReference>
<dbReference type="Gene3D" id="1.10.8.10">
    <property type="entry name" value="DNA helicase RuvA subunit, C-terminal domain"/>
    <property type="match status" value="1"/>
</dbReference>
<dbReference type="Pfam" id="PF12763">
    <property type="entry name" value="EH"/>
    <property type="match status" value="3"/>
</dbReference>
<feature type="compositionally biased region" description="Low complexity" evidence="11">
    <location>
        <begin position="1335"/>
        <end position="1361"/>
    </location>
</feature>
<feature type="compositionally biased region" description="Polar residues" evidence="11">
    <location>
        <begin position="851"/>
        <end position="864"/>
    </location>
</feature>
<dbReference type="SUPFAM" id="SSF47473">
    <property type="entry name" value="EF-hand"/>
    <property type="match status" value="3"/>
</dbReference>
<protein>
    <recommendedName>
        <fullName evidence="17">EF-hand</fullName>
    </recommendedName>
</protein>
<feature type="compositionally biased region" description="Polar residues" evidence="11">
    <location>
        <begin position="938"/>
        <end position="948"/>
    </location>
</feature>
<keyword evidence="8" id="KW-0009">Actin-binding</keyword>
<feature type="compositionally biased region" description="Polar residues" evidence="11">
    <location>
        <begin position="494"/>
        <end position="504"/>
    </location>
</feature>
<dbReference type="Proteomes" id="UP000275078">
    <property type="component" value="Unassembled WGS sequence"/>
</dbReference>
<feature type="compositionally biased region" description="Polar residues" evidence="11">
    <location>
        <begin position="1247"/>
        <end position="1256"/>
    </location>
</feature>
<name>A0A3N4IDG1_ASCIM</name>
<evidence type="ECO:0000256" key="9">
    <source>
        <dbReference type="ARBA" id="ARBA00023212"/>
    </source>
</evidence>
<feature type="compositionally biased region" description="Basic and acidic residues" evidence="11">
    <location>
        <begin position="1371"/>
        <end position="1381"/>
    </location>
</feature>
<feature type="compositionally biased region" description="Polar residues" evidence="11">
    <location>
        <begin position="1274"/>
        <end position="1289"/>
    </location>
</feature>
<dbReference type="InterPro" id="IPR009060">
    <property type="entry name" value="UBA-like_sf"/>
</dbReference>
<dbReference type="EMBL" id="ML119660">
    <property type="protein sequence ID" value="RPA84172.1"/>
    <property type="molecule type" value="Genomic_DNA"/>
</dbReference>
<dbReference type="CDD" id="cd00052">
    <property type="entry name" value="EH"/>
    <property type="match status" value="3"/>
</dbReference>
<evidence type="ECO:0000256" key="3">
    <source>
        <dbReference type="ARBA" id="ARBA00004413"/>
    </source>
</evidence>
<keyword evidence="16" id="KW-1185">Reference proteome</keyword>
<proteinExistence type="predicted"/>
<dbReference type="PROSITE" id="PS50031">
    <property type="entry name" value="EH"/>
    <property type="match status" value="3"/>
</dbReference>
<evidence type="ECO:0000256" key="2">
    <source>
        <dbReference type="ARBA" id="ARBA00004134"/>
    </source>
</evidence>
<keyword evidence="5" id="KW-0254">Endocytosis</keyword>
<evidence type="ECO:0008006" key="17">
    <source>
        <dbReference type="Google" id="ProtNLM"/>
    </source>
</evidence>
<keyword evidence="7" id="KW-0175">Coiled coil</keyword>
<evidence type="ECO:0000259" key="13">
    <source>
        <dbReference type="PROSITE" id="PS50031"/>
    </source>
</evidence>
<keyword evidence="6" id="KW-0967">Endosome</keyword>
<feature type="domain" description="UBA" evidence="12">
    <location>
        <begin position="1379"/>
        <end position="1419"/>
    </location>
</feature>
<dbReference type="GO" id="GO:0005886">
    <property type="term" value="C:plasma membrane"/>
    <property type="evidence" value="ECO:0007669"/>
    <property type="project" value="UniProtKB-SubCell"/>
</dbReference>
<feature type="compositionally biased region" description="Pro residues" evidence="11">
    <location>
        <begin position="1069"/>
        <end position="1080"/>
    </location>
</feature>
<dbReference type="GO" id="GO:0016197">
    <property type="term" value="P:endosomal transport"/>
    <property type="evidence" value="ECO:0007669"/>
    <property type="project" value="TreeGrafter"/>
</dbReference>
<feature type="domain" description="EH" evidence="13">
    <location>
        <begin position="20"/>
        <end position="108"/>
    </location>
</feature>
<evidence type="ECO:0000256" key="11">
    <source>
        <dbReference type="SAM" id="MobiDB-lite"/>
    </source>
</evidence>
<dbReference type="OrthoDB" id="524326at2759"/>
<dbReference type="InterPro" id="IPR011992">
    <property type="entry name" value="EF-hand-dom_pair"/>
</dbReference>
<evidence type="ECO:0000256" key="8">
    <source>
        <dbReference type="ARBA" id="ARBA00023203"/>
    </source>
</evidence>
<feature type="region of interest" description="Disordered" evidence="11">
    <location>
        <begin position="93"/>
        <end position="139"/>
    </location>
</feature>
<feature type="compositionally biased region" description="Low complexity" evidence="11">
    <location>
        <begin position="733"/>
        <end position="748"/>
    </location>
</feature>
<reference evidence="15 16" key="1">
    <citation type="journal article" date="2018" name="Nat. Ecol. Evol.">
        <title>Pezizomycetes genomes reveal the molecular basis of ectomycorrhizal truffle lifestyle.</title>
        <authorList>
            <person name="Murat C."/>
            <person name="Payen T."/>
            <person name="Noel B."/>
            <person name="Kuo A."/>
            <person name="Morin E."/>
            <person name="Chen J."/>
            <person name="Kohler A."/>
            <person name="Krizsan K."/>
            <person name="Balestrini R."/>
            <person name="Da Silva C."/>
            <person name="Montanini B."/>
            <person name="Hainaut M."/>
            <person name="Levati E."/>
            <person name="Barry K.W."/>
            <person name="Belfiori B."/>
            <person name="Cichocki N."/>
            <person name="Clum A."/>
            <person name="Dockter R.B."/>
            <person name="Fauchery L."/>
            <person name="Guy J."/>
            <person name="Iotti M."/>
            <person name="Le Tacon F."/>
            <person name="Lindquist E.A."/>
            <person name="Lipzen A."/>
            <person name="Malagnac F."/>
            <person name="Mello A."/>
            <person name="Molinier V."/>
            <person name="Miyauchi S."/>
            <person name="Poulain J."/>
            <person name="Riccioni C."/>
            <person name="Rubini A."/>
            <person name="Sitrit Y."/>
            <person name="Splivallo R."/>
            <person name="Traeger S."/>
            <person name="Wang M."/>
            <person name="Zifcakova L."/>
            <person name="Wipf D."/>
            <person name="Zambonelli A."/>
            <person name="Paolocci F."/>
            <person name="Nowrousian M."/>
            <person name="Ottonello S."/>
            <person name="Baldrian P."/>
            <person name="Spatafora J.W."/>
            <person name="Henrissat B."/>
            <person name="Nagy L.G."/>
            <person name="Aury J.M."/>
            <person name="Wincker P."/>
            <person name="Grigoriev I.V."/>
            <person name="Bonfante P."/>
            <person name="Martin F.M."/>
        </authorList>
    </citation>
    <scope>NUCLEOTIDE SEQUENCE [LARGE SCALE GENOMIC DNA]</scope>
    <source>
        <strain evidence="15 16">RN42</strain>
    </source>
</reference>
<feature type="domain" description="EF-hand" evidence="14">
    <location>
        <begin position="344"/>
        <end position="379"/>
    </location>
</feature>
<dbReference type="InterPro" id="IPR000261">
    <property type="entry name" value="EH_dom"/>
</dbReference>
<accession>A0A3N4IDG1</accession>
<feature type="compositionally biased region" description="Polar residues" evidence="11">
    <location>
        <begin position="1300"/>
        <end position="1315"/>
    </location>
</feature>
<dbReference type="GO" id="GO:0030479">
    <property type="term" value="C:actin cortical patch"/>
    <property type="evidence" value="ECO:0007669"/>
    <property type="project" value="UniProtKB-SubCell"/>
</dbReference>
<dbReference type="GO" id="GO:0006897">
    <property type="term" value="P:endocytosis"/>
    <property type="evidence" value="ECO:0007669"/>
    <property type="project" value="UniProtKB-KW"/>
</dbReference>
<sequence>MDDRSDSGAPHHNIILTPDEKRVFGQLFAAATVDTENRSVVTGEVAVKFFEKSGLSPRILGEIWGIADTDNQGYLDHVGFSVALRLIGQAQNGQHPRPELAQRPGPLPKFDGLNIQYPPRTVPPTTSSPPPGNVPPQAAGAVVRVPPLTEADVEKFSGLFQHSGAVDGILPGEKAKEIFQKARLPNVTLGLIWNLADRQQRGALNSAEFVVAMHLINCSKNGTLPALPQILPPGLYEVASGKAPAARGPPVVRPPPGAGPGPRFGPGVPNVPQIPKQFSGPRAQSPLSRQFTPPVPIPAQASGDWAVTPREKQEFDALYAQVDRTNKGFITGEEAVPFFSNSKLPEDVLANIWDLADIHKAGRLTRDEFAIAMHLIRQQRSRQASGLGLPETLPPNLIPPSMRGGLAGAAGLGAPPTSVFDGPSPAPPKPSQDLFGLDPFGGSASTQMTPSGTGASAGRPPQPMQGQGMFGGPMPGQGMASNSPFANQGPFGMQVNTGPQQPKQPNFEDLLGDTDDQTNKAYNPETTEVANLNNSVNTLQKQTQDLAIRKVAGEADLTSLQNQKKELELRLAQLRSLFERETAENQRIQEQLQASRAETTRLRNDYAVIEASYRDLANKKQEAQSQLEADQRENAQLKERMRHLNAENINLRQQVEKLKTDARQQKGLTTISKKQVQTAEQERDKLKQEIEDFKTPSSPAPASPTLSQASQGTNPFMGGYRRPQTANESNYNSSSPFAQSPQPQHHQQTTIEDVFGPAFATHRASPAPPTSFHTKTDSVSAPSEGLNQEFSTPPTSPPASSYHNSPHPTGEIPPQSASQITSAFLPLNVQRAESVTSSTQNNAPTSVPGGSVSSRPETPTNWMANPQGDARDRDPFAPRDPLGSLQKARRTSMSVKSDAGTESSNRASISRQDDPFGSAKLERTSTGDRKRDSFPNIGHQQSALQNAWPSEPLRPTGTGESTTSKMSTSSKPTMIEPSLGGRQDPFQLGRPEVKGPVGKEAFDNAFASFGLKAKLTGDSSLSADRVNKEFPPLEVFQGDDDSDSDAGGFEDNFTSQSPQQNRTTQATSPAPPTTNAPPFPETFAAPRSQQNTGTSLPPPANAQSPPPAYGQTADKNPFPQEFSGLLPSRSDPFAHESATPGGSSNAVAGSTGGSIFGNSPTPKAATPAVNAGSNLFPSAQNTGSNIFSAQPGAPKQETKQSTDDDFDDDAFADLADAKEDDKDTDNDFNIVDKPGDPFDFESVFEATPQTTGQSQHAGLASGFDFGFPDDQKTAPVQQPAMSGSSQAAPPSQDWDAIFSGLQNPIQQQPSGTTSEQPKEQASALEGSALTKTQTNGSNSAAAFENNNGNNNANAGENKSAGQNGTGPTASEEQKGALKPEEEDKLTELIGMGFSRDDSLKALEKHQFDLAQATNFLLDN</sequence>
<comment type="subcellular location">
    <subcellularLocation>
        <location evidence="3">Cell membrane</location>
        <topology evidence="3">Peripheral membrane protein</topology>
        <orientation evidence="3">Cytoplasmic side</orientation>
    </subcellularLocation>
    <subcellularLocation>
        <location evidence="2">Cytoplasm</location>
        <location evidence="2">Cytoskeleton</location>
        <location evidence="2">Actin patch</location>
    </subcellularLocation>
    <subcellularLocation>
        <location evidence="1">Endosome membrane</location>
        <topology evidence="1">Peripheral membrane protein</topology>
        <orientation evidence="1">Cytoplasmic side</orientation>
    </subcellularLocation>
</comment>
<dbReference type="PROSITE" id="PS50222">
    <property type="entry name" value="EF_HAND_2"/>
    <property type="match status" value="1"/>
</dbReference>
<dbReference type="InterPro" id="IPR002048">
    <property type="entry name" value="EF_hand_dom"/>
</dbReference>
<dbReference type="PANTHER" id="PTHR11216">
    <property type="entry name" value="EH DOMAIN"/>
    <property type="match status" value="1"/>
</dbReference>
<feature type="compositionally biased region" description="Polar residues" evidence="11">
    <location>
        <begin position="443"/>
        <end position="454"/>
    </location>
</feature>
<feature type="domain" description="EH" evidence="13">
    <location>
        <begin position="311"/>
        <end position="404"/>
    </location>
</feature>
<feature type="compositionally biased region" description="Polar residues" evidence="11">
    <location>
        <begin position="891"/>
        <end position="910"/>
    </location>
</feature>
<evidence type="ECO:0000313" key="16">
    <source>
        <dbReference type="Proteomes" id="UP000275078"/>
    </source>
</evidence>
<organism evidence="15 16">
    <name type="scientific">Ascobolus immersus RN42</name>
    <dbReference type="NCBI Taxonomy" id="1160509"/>
    <lineage>
        <taxon>Eukaryota</taxon>
        <taxon>Fungi</taxon>
        <taxon>Dikarya</taxon>
        <taxon>Ascomycota</taxon>
        <taxon>Pezizomycotina</taxon>
        <taxon>Pezizomycetes</taxon>
        <taxon>Pezizales</taxon>
        <taxon>Ascobolaceae</taxon>
        <taxon>Ascobolus</taxon>
    </lineage>
</organism>
<evidence type="ECO:0000259" key="12">
    <source>
        <dbReference type="PROSITE" id="PS50030"/>
    </source>
</evidence>
<feature type="domain" description="EH" evidence="13">
    <location>
        <begin position="152"/>
        <end position="242"/>
    </location>
</feature>
<feature type="compositionally biased region" description="Polar residues" evidence="11">
    <location>
        <begin position="771"/>
        <end position="790"/>
    </location>
</feature>
<dbReference type="STRING" id="1160509.A0A3N4IDG1"/>
<evidence type="ECO:0000256" key="4">
    <source>
        <dbReference type="ARBA" id="ARBA00011159"/>
    </source>
</evidence>
<feature type="compositionally biased region" description="Pro residues" evidence="11">
    <location>
        <begin position="1096"/>
        <end position="1108"/>
    </location>
</feature>
<evidence type="ECO:0000256" key="7">
    <source>
        <dbReference type="ARBA" id="ARBA00023054"/>
    </source>
</evidence>
<feature type="compositionally biased region" description="Polar residues" evidence="11">
    <location>
        <begin position="1052"/>
        <end position="1062"/>
    </location>
</feature>
<feature type="region of interest" description="Disordered" evidence="11">
    <location>
        <begin position="402"/>
        <end position="508"/>
    </location>
</feature>
<keyword evidence="9" id="KW-0963">Cytoplasm</keyword>
<dbReference type="SMART" id="SM00027">
    <property type="entry name" value="EH"/>
    <property type="match status" value="3"/>
</dbReference>
<evidence type="ECO:0000256" key="6">
    <source>
        <dbReference type="ARBA" id="ARBA00022753"/>
    </source>
</evidence>
<dbReference type="GO" id="GO:0005509">
    <property type="term" value="F:calcium ion binding"/>
    <property type="evidence" value="ECO:0007669"/>
    <property type="project" value="InterPro"/>
</dbReference>
<keyword evidence="9" id="KW-0206">Cytoskeleton</keyword>
<feature type="region of interest" description="Disordered" evidence="11">
    <location>
        <begin position="692"/>
        <end position="995"/>
    </location>
</feature>
<feature type="compositionally biased region" description="Pro residues" evidence="11">
    <location>
        <begin position="120"/>
        <end position="134"/>
    </location>
</feature>
<feature type="compositionally biased region" description="Polar residues" evidence="11">
    <location>
        <begin position="831"/>
        <end position="845"/>
    </location>
</feature>
<dbReference type="SUPFAM" id="SSF46934">
    <property type="entry name" value="UBA-like"/>
    <property type="match status" value="1"/>
</dbReference>
<evidence type="ECO:0000259" key="14">
    <source>
        <dbReference type="PROSITE" id="PS50222"/>
    </source>
</evidence>
<dbReference type="PANTHER" id="PTHR11216:SF170">
    <property type="entry name" value="DYNAMIN ASSOCIATED PROTEIN 160, ISOFORM D"/>
    <property type="match status" value="1"/>
</dbReference>
<dbReference type="InterPro" id="IPR015940">
    <property type="entry name" value="UBA"/>
</dbReference>
<dbReference type="SMART" id="SM00165">
    <property type="entry name" value="UBA"/>
    <property type="match status" value="1"/>
</dbReference>
<evidence type="ECO:0000256" key="5">
    <source>
        <dbReference type="ARBA" id="ARBA00022583"/>
    </source>
</evidence>
<dbReference type="PROSITE" id="PS50030">
    <property type="entry name" value="UBA"/>
    <property type="match status" value="1"/>
</dbReference>
<feature type="region of interest" description="Disordered" evidence="11">
    <location>
        <begin position="1019"/>
        <end position="1382"/>
    </location>
</feature>